<accession>A0AA88WZ01</accession>
<evidence type="ECO:0000313" key="1">
    <source>
        <dbReference type="EMBL" id="KAK3036114.1"/>
    </source>
</evidence>
<name>A0AA88WZ01_9ASTE</name>
<keyword evidence="2" id="KW-1185">Reference proteome</keyword>
<protein>
    <submittedName>
        <fullName evidence="1">Uncharacterized protein</fullName>
    </submittedName>
</protein>
<dbReference type="InterPro" id="IPR004158">
    <property type="entry name" value="DUF247_pln"/>
</dbReference>
<dbReference type="EMBL" id="JAVXUP010000157">
    <property type="protein sequence ID" value="KAK3036114.1"/>
    <property type="molecule type" value="Genomic_DNA"/>
</dbReference>
<dbReference type="Proteomes" id="UP001188597">
    <property type="component" value="Unassembled WGS sequence"/>
</dbReference>
<evidence type="ECO:0000313" key="2">
    <source>
        <dbReference type="Proteomes" id="UP001188597"/>
    </source>
</evidence>
<dbReference type="PANTHER" id="PTHR31170">
    <property type="entry name" value="BNAC04G53230D PROTEIN"/>
    <property type="match status" value="1"/>
</dbReference>
<dbReference type="Pfam" id="PF03140">
    <property type="entry name" value="DUF247"/>
    <property type="match status" value="1"/>
</dbReference>
<gene>
    <name evidence="1" type="ORF">RJ639_031695</name>
</gene>
<dbReference type="AlphaFoldDB" id="A0AA88WZ01"/>
<dbReference type="PANTHER" id="PTHR31170:SF25">
    <property type="entry name" value="BNAA09G04570D PROTEIN"/>
    <property type="match status" value="1"/>
</dbReference>
<sequence>MGVAEAVEHQGLLSDLRRNRLYAAPSVVKCLTRTKKRGIGNRRMRQCIFRVPNKLSKSKESARPRAVSIGPLHKRLVLPSAEQRILTKCYPGSLNNINMLEFAELMLVDGCFVLDFCSAYPGAQDRKMARSDGTWSLAQEGFLENNIDASEDASIVFDNIYRQIILGEFLNTYAQGSDVGRGTFCSALMMERKNHDFKNYT</sequence>
<proteinExistence type="predicted"/>
<reference evidence="1" key="1">
    <citation type="submission" date="2022-12" db="EMBL/GenBank/DDBJ databases">
        <title>Draft genome assemblies for two species of Escallonia (Escalloniales).</title>
        <authorList>
            <person name="Chanderbali A."/>
            <person name="Dervinis C."/>
            <person name="Anghel I."/>
            <person name="Soltis D."/>
            <person name="Soltis P."/>
            <person name="Zapata F."/>
        </authorList>
    </citation>
    <scope>NUCLEOTIDE SEQUENCE</scope>
    <source>
        <strain evidence="1">UCBG64.0493</strain>
        <tissue evidence="1">Leaf</tissue>
    </source>
</reference>
<comment type="caution">
    <text evidence="1">The sequence shown here is derived from an EMBL/GenBank/DDBJ whole genome shotgun (WGS) entry which is preliminary data.</text>
</comment>
<organism evidence="1 2">
    <name type="scientific">Escallonia herrerae</name>
    <dbReference type="NCBI Taxonomy" id="1293975"/>
    <lineage>
        <taxon>Eukaryota</taxon>
        <taxon>Viridiplantae</taxon>
        <taxon>Streptophyta</taxon>
        <taxon>Embryophyta</taxon>
        <taxon>Tracheophyta</taxon>
        <taxon>Spermatophyta</taxon>
        <taxon>Magnoliopsida</taxon>
        <taxon>eudicotyledons</taxon>
        <taxon>Gunneridae</taxon>
        <taxon>Pentapetalae</taxon>
        <taxon>asterids</taxon>
        <taxon>campanulids</taxon>
        <taxon>Escalloniales</taxon>
        <taxon>Escalloniaceae</taxon>
        <taxon>Escallonia</taxon>
    </lineage>
</organism>